<proteinExistence type="predicted"/>
<dbReference type="SUPFAM" id="SSF53335">
    <property type="entry name" value="S-adenosyl-L-methionine-dependent methyltransferases"/>
    <property type="match status" value="1"/>
</dbReference>
<organism evidence="3 4">
    <name type="scientific">Streptomyces glaucosporus</name>
    <dbReference type="NCBI Taxonomy" id="284044"/>
    <lineage>
        <taxon>Bacteria</taxon>
        <taxon>Bacillati</taxon>
        <taxon>Actinomycetota</taxon>
        <taxon>Actinomycetes</taxon>
        <taxon>Kitasatosporales</taxon>
        <taxon>Streptomycetaceae</taxon>
        <taxon>Streptomyces</taxon>
    </lineage>
</organism>
<dbReference type="Gene3D" id="3.40.50.150">
    <property type="entry name" value="Vaccinia Virus protein VP39"/>
    <property type="match status" value="1"/>
</dbReference>
<accession>A0ABP5VS89</accession>
<protein>
    <submittedName>
        <fullName evidence="3">Class I SAM-dependent methyltransferase</fullName>
    </submittedName>
</protein>
<name>A0ABP5VS89_9ACTN</name>
<feature type="compositionally biased region" description="Basic and acidic residues" evidence="1">
    <location>
        <begin position="1"/>
        <end position="26"/>
    </location>
</feature>
<dbReference type="Pfam" id="PF08242">
    <property type="entry name" value="Methyltransf_12"/>
    <property type="match status" value="1"/>
</dbReference>
<feature type="domain" description="Methyltransferase type 12" evidence="2">
    <location>
        <begin position="91"/>
        <end position="187"/>
    </location>
</feature>
<dbReference type="CDD" id="cd02440">
    <property type="entry name" value="AdoMet_MTases"/>
    <property type="match status" value="1"/>
</dbReference>
<feature type="region of interest" description="Disordered" evidence="1">
    <location>
        <begin position="1"/>
        <end position="32"/>
    </location>
</feature>
<dbReference type="InterPro" id="IPR013217">
    <property type="entry name" value="Methyltransf_12"/>
</dbReference>
<dbReference type="EMBL" id="BAAATJ010000020">
    <property type="protein sequence ID" value="GAA2408359.1"/>
    <property type="molecule type" value="Genomic_DNA"/>
</dbReference>
<evidence type="ECO:0000256" key="1">
    <source>
        <dbReference type="SAM" id="MobiDB-lite"/>
    </source>
</evidence>
<gene>
    <name evidence="3" type="ORF">GCM10010420_40830</name>
</gene>
<comment type="caution">
    <text evidence="3">The sequence shown here is derived from an EMBL/GenBank/DDBJ whole genome shotgun (WGS) entry which is preliminary data.</text>
</comment>
<keyword evidence="4" id="KW-1185">Reference proteome</keyword>
<dbReference type="InterPro" id="IPR029063">
    <property type="entry name" value="SAM-dependent_MTases_sf"/>
</dbReference>
<evidence type="ECO:0000313" key="4">
    <source>
        <dbReference type="Proteomes" id="UP001500058"/>
    </source>
</evidence>
<dbReference type="GO" id="GO:0008168">
    <property type="term" value="F:methyltransferase activity"/>
    <property type="evidence" value="ECO:0007669"/>
    <property type="project" value="UniProtKB-KW"/>
</dbReference>
<keyword evidence="3" id="KW-0808">Transferase</keyword>
<dbReference type="Proteomes" id="UP001500058">
    <property type="component" value="Unassembled WGS sequence"/>
</dbReference>
<keyword evidence="3" id="KW-0489">Methyltransferase</keyword>
<evidence type="ECO:0000313" key="3">
    <source>
        <dbReference type="EMBL" id="GAA2408359.1"/>
    </source>
</evidence>
<sequence>MTEASEHPRGPEPSREGRGAPSRRPDGGGFDPAVEEMFRANRANWDARVPVHVASRFYGVGEAADPASLADRWFAPYEWEDLGDPAGLDVLHLQCHLGTETLAFAARGARTTGLDLSGASVAAARDLAARSGLDAEYVRGNVYDAAEVLGGRRFDLVYTGKGALCYLPDLHRWARTVAGLLRPGGRLYVVEFHPLLVALGPTPDEDEGSGLLLRHDYLGGRGAVHHEAAHTYTDGPPIEGAADSYEWPHGLGEVVDALAGAGLVITRLRESDELPWPRWPRMVRTESGWWRLPDSEPRIPLLFALLAARP</sequence>
<reference evidence="4" key="1">
    <citation type="journal article" date="2019" name="Int. J. Syst. Evol. Microbiol.">
        <title>The Global Catalogue of Microorganisms (GCM) 10K type strain sequencing project: providing services to taxonomists for standard genome sequencing and annotation.</title>
        <authorList>
            <consortium name="The Broad Institute Genomics Platform"/>
            <consortium name="The Broad Institute Genome Sequencing Center for Infectious Disease"/>
            <person name="Wu L."/>
            <person name="Ma J."/>
        </authorList>
    </citation>
    <scope>NUCLEOTIDE SEQUENCE [LARGE SCALE GENOMIC DNA]</scope>
    <source>
        <strain evidence="4">JCM 6921</strain>
    </source>
</reference>
<evidence type="ECO:0000259" key="2">
    <source>
        <dbReference type="Pfam" id="PF08242"/>
    </source>
</evidence>
<dbReference type="GO" id="GO:0032259">
    <property type="term" value="P:methylation"/>
    <property type="evidence" value="ECO:0007669"/>
    <property type="project" value="UniProtKB-KW"/>
</dbReference>